<proteinExistence type="predicted"/>
<organism evidence="1 2">
    <name type="scientific">Nephila pilipes</name>
    <name type="common">Giant wood spider</name>
    <name type="synonym">Nephila maculata</name>
    <dbReference type="NCBI Taxonomy" id="299642"/>
    <lineage>
        <taxon>Eukaryota</taxon>
        <taxon>Metazoa</taxon>
        <taxon>Ecdysozoa</taxon>
        <taxon>Arthropoda</taxon>
        <taxon>Chelicerata</taxon>
        <taxon>Arachnida</taxon>
        <taxon>Araneae</taxon>
        <taxon>Araneomorphae</taxon>
        <taxon>Entelegynae</taxon>
        <taxon>Araneoidea</taxon>
        <taxon>Nephilidae</taxon>
        <taxon>Nephila</taxon>
    </lineage>
</organism>
<dbReference type="EMBL" id="BMAW01003741">
    <property type="protein sequence ID" value="GFS85324.1"/>
    <property type="molecule type" value="Genomic_DNA"/>
</dbReference>
<comment type="caution">
    <text evidence="1">The sequence shown here is derived from an EMBL/GenBank/DDBJ whole genome shotgun (WGS) entry which is preliminary data.</text>
</comment>
<protein>
    <submittedName>
        <fullName evidence="1">Uncharacterized protein</fullName>
    </submittedName>
</protein>
<sequence length="74" mass="8697">MASEKVFILFLGERDLQKHSRRISFATPHKRFVSDPVGGKKVIFFNYSSCQRGIGEKKVWSHIDPQKEFYFENC</sequence>
<accession>A0A8X6T9S3</accession>
<dbReference type="Proteomes" id="UP000887013">
    <property type="component" value="Unassembled WGS sequence"/>
</dbReference>
<evidence type="ECO:0000313" key="2">
    <source>
        <dbReference type="Proteomes" id="UP000887013"/>
    </source>
</evidence>
<keyword evidence="2" id="KW-1185">Reference proteome</keyword>
<name>A0A8X6T9S3_NEPPI</name>
<reference evidence="1" key="1">
    <citation type="submission" date="2020-08" db="EMBL/GenBank/DDBJ databases">
        <title>Multicomponent nature underlies the extraordinary mechanical properties of spider dragline silk.</title>
        <authorList>
            <person name="Kono N."/>
            <person name="Nakamura H."/>
            <person name="Mori M."/>
            <person name="Yoshida Y."/>
            <person name="Ohtoshi R."/>
            <person name="Malay A.D."/>
            <person name="Moran D.A.P."/>
            <person name="Tomita M."/>
            <person name="Numata K."/>
            <person name="Arakawa K."/>
        </authorList>
    </citation>
    <scope>NUCLEOTIDE SEQUENCE</scope>
</reference>
<gene>
    <name evidence="1" type="ORF">NPIL_308151</name>
</gene>
<evidence type="ECO:0000313" key="1">
    <source>
        <dbReference type="EMBL" id="GFS85324.1"/>
    </source>
</evidence>
<dbReference type="AlphaFoldDB" id="A0A8X6T9S3"/>